<feature type="transmembrane region" description="Helical" evidence="5">
    <location>
        <begin position="50"/>
        <end position="68"/>
    </location>
</feature>
<keyword evidence="4 5" id="KW-0472">Membrane</keyword>
<evidence type="ECO:0000313" key="8">
    <source>
        <dbReference type="Proteomes" id="UP000250266"/>
    </source>
</evidence>
<protein>
    <recommendedName>
        <fullName evidence="6">Wax synthase domain-containing protein</fullName>
    </recommendedName>
</protein>
<comment type="subcellular location">
    <subcellularLocation>
        <location evidence="1">Membrane</location>
        <topology evidence="1">Multi-pass membrane protein</topology>
    </subcellularLocation>
</comment>
<name>A0A8E2DYT1_9PEZI</name>
<sequence length="338" mass="38315">MDNLASPSQPDEFLEQFLYEFPRGLTVLLIPTSLLYLTIFAFVKNHYSLSVLLSIPTLVSFWLSPYAAHIHCGVVHTLMNFAIAVGAMKILDILVRGKNFPKYTAGPKPPDWIFTLVILTELRYESFTPNQICVPAHLETFSEPLQLLLHITAFAVLQVLPQTAPILSWEIMLAIYIIWTSMQLVLRYETSPALFGPLYLADSLAGFWTETWHNAFASPCKSLAYNPVHKLVLWLRLPRSMARSAGVLASFSLMAVFHMFALAPLLSHEGVKRVGLFFVGNGVLTVMEVMFWGRKKHWARAVLAWPIETAFASWIVSAMPITHRVMELDWRQICRPLN</sequence>
<dbReference type="OrthoDB" id="1077582at2759"/>
<feature type="domain" description="Wax synthase" evidence="6">
    <location>
        <begin position="192"/>
        <end position="278"/>
    </location>
</feature>
<evidence type="ECO:0000313" key="7">
    <source>
        <dbReference type="EMBL" id="OCK74215.1"/>
    </source>
</evidence>
<keyword evidence="2 5" id="KW-0812">Transmembrane</keyword>
<evidence type="ECO:0000256" key="3">
    <source>
        <dbReference type="ARBA" id="ARBA00022989"/>
    </source>
</evidence>
<evidence type="ECO:0000256" key="2">
    <source>
        <dbReference type="ARBA" id="ARBA00022692"/>
    </source>
</evidence>
<proteinExistence type="predicted"/>
<dbReference type="InterPro" id="IPR032805">
    <property type="entry name" value="Wax_synthase_dom"/>
</dbReference>
<evidence type="ECO:0000256" key="4">
    <source>
        <dbReference type="ARBA" id="ARBA00023136"/>
    </source>
</evidence>
<organism evidence="7 8">
    <name type="scientific">Lepidopterella palustris CBS 459.81</name>
    <dbReference type="NCBI Taxonomy" id="1314670"/>
    <lineage>
        <taxon>Eukaryota</taxon>
        <taxon>Fungi</taxon>
        <taxon>Dikarya</taxon>
        <taxon>Ascomycota</taxon>
        <taxon>Pezizomycotina</taxon>
        <taxon>Dothideomycetes</taxon>
        <taxon>Pleosporomycetidae</taxon>
        <taxon>Mytilinidiales</taxon>
        <taxon>Argynnaceae</taxon>
        <taxon>Lepidopterella</taxon>
    </lineage>
</organism>
<gene>
    <name evidence="7" type="ORF">K432DRAFT_339282</name>
</gene>
<accession>A0A8E2DYT1</accession>
<reference evidence="7 8" key="1">
    <citation type="journal article" date="2016" name="Nat. Commun.">
        <title>Ectomycorrhizal ecology is imprinted in the genome of the dominant symbiotic fungus Cenococcum geophilum.</title>
        <authorList>
            <consortium name="DOE Joint Genome Institute"/>
            <person name="Peter M."/>
            <person name="Kohler A."/>
            <person name="Ohm R.A."/>
            <person name="Kuo A."/>
            <person name="Krutzmann J."/>
            <person name="Morin E."/>
            <person name="Arend M."/>
            <person name="Barry K.W."/>
            <person name="Binder M."/>
            <person name="Choi C."/>
            <person name="Clum A."/>
            <person name="Copeland A."/>
            <person name="Grisel N."/>
            <person name="Haridas S."/>
            <person name="Kipfer T."/>
            <person name="LaButti K."/>
            <person name="Lindquist E."/>
            <person name="Lipzen A."/>
            <person name="Maire R."/>
            <person name="Meier B."/>
            <person name="Mihaltcheva S."/>
            <person name="Molinier V."/>
            <person name="Murat C."/>
            <person name="Poggeler S."/>
            <person name="Quandt C.A."/>
            <person name="Sperisen C."/>
            <person name="Tritt A."/>
            <person name="Tisserant E."/>
            <person name="Crous P.W."/>
            <person name="Henrissat B."/>
            <person name="Nehls U."/>
            <person name="Egli S."/>
            <person name="Spatafora J.W."/>
            <person name="Grigoriev I.V."/>
            <person name="Martin F.M."/>
        </authorList>
    </citation>
    <scope>NUCLEOTIDE SEQUENCE [LARGE SCALE GENOMIC DNA]</scope>
    <source>
        <strain evidence="7 8">CBS 459.81</strain>
    </source>
</reference>
<keyword evidence="3 5" id="KW-1133">Transmembrane helix</keyword>
<dbReference type="Proteomes" id="UP000250266">
    <property type="component" value="Unassembled WGS sequence"/>
</dbReference>
<feature type="transmembrane region" description="Helical" evidence="5">
    <location>
        <begin position="24"/>
        <end position="43"/>
    </location>
</feature>
<feature type="transmembrane region" description="Helical" evidence="5">
    <location>
        <begin position="245"/>
        <end position="267"/>
    </location>
</feature>
<feature type="transmembrane region" description="Helical" evidence="5">
    <location>
        <begin position="74"/>
        <end position="95"/>
    </location>
</feature>
<dbReference type="Pfam" id="PF13813">
    <property type="entry name" value="MBOAT_2"/>
    <property type="match status" value="1"/>
</dbReference>
<evidence type="ECO:0000256" key="5">
    <source>
        <dbReference type="SAM" id="Phobius"/>
    </source>
</evidence>
<evidence type="ECO:0000259" key="6">
    <source>
        <dbReference type="Pfam" id="PF13813"/>
    </source>
</evidence>
<dbReference type="EMBL" id="KV745529">
    <property type="protein sequence ID" value="OCK74215.1"/>
    <property type="molecule type" value="Genomic_DNA"/>
</dbReference>
<dbReference type="GO" id="GO:0016020">
    <property type="term" value="C:membrane"/>
    <property type="evidence" value="ECO:0007669"/>
    <property type="project" value="UniProtKB-SubCell"/>
</dbReference>
<feature type="transmembrane region" description="Helical" evidence="5">
    <location>
        <begin position="273"/>
        <end position="291"/>
    </location>
</feature>
<dbReference type="AlphaFoldDB" id="A0A8E2DYT1"/>
<keyword evidence="8" id="KW-1185">Reference proteome</keyword>
<evidence type="ECO:0000256" key="1">
    <source>
        <dbReference type="ARBA" id="ARBA00004141"/>
    </source>
</evidence>